<keyword evidence="4" id="KW-1185">Reference proteome</keyword>
<gene>
    <name evidence="3" type="ORF">GCM10010967_13410</name>
</gene>
<evidence type="ECO:0000313" key="4">
    <source>
        <dbReference type="Proteomes" id="UP000632339"/>
    </source>
</evidence>
<comment type="caution">
    <text evidence="3">The sequence shown here is derived from an EMBL/GenBank/DDBJ whole genome shotgun (WGS) entry which is preliminary data.</text>
</comment>
<name>A0ABQ2HLF9_9BACT</name>
<keyword evidence="1" id="KW-0732">Signal</keyword>
<dbReference type="InterPro" id="IPR032812">
    <property type="entry name" value="SbsA_Ig"/>
</dbReference>
<proteinExistence type="predicted"/>
<accession>A0ABQ2HLF9</accession>
<evidence type="ECO:0000259" key="2">
    <source>
        <dbReference type="Pfam" id="PF13205"/>
    </source>
</evidence>
<reference evidence="4" key="1">
    <citation type="journal article" date="2019" name="Int. J. Syst. Evol. Microbiol.">
        <title>The Global Catalogue of Microorganisms (GCM) 10K type strain sequencing project: providing services to taxonomists for standard genome sequencing and annotation.</title>
        <authorList>
            <consortium name="The Broad Institute Genomics Platform"/>
            <consortium name="The Broad Institute Genome Sequencing Center for Infectious Disease"/>
            <person name="Wu L."/>
            <person name="Ma J."/>
        </authorList>
    </citation>
    <scope>NUCLEOTIDE SEQUENCE [LARGE SCALE GENOMIC DNA]</scope>
    <source>
        <strain evidence="4">CGMCC 1.6375</strain>
    </source>
</reference>
<protein>
    <recommendedName>
        <fullName evidence="2">SbsA Ig-like domain-containing protein</fullName>
    </recommendedName>
</protein>
<dbReference type="Pfam" id="PF13205">
    <property type="entry name" value="Big_5"/>
    <property type="match status" value="1"/>
</dbReference>
<evidence type="ECO:0000313" key="3">
    <source>
        <dbReference type="EMBL" id="GGM83032.1"/>
    </source>
</evidence>
<organism evidence="3 4">
    <name type="scientific">Dyadobacter beijingensis</name>
    <dbReference type="NCBI Taxonomy" id="365489"/>
    <lineage>
        <taxon>Bacteria</taxon>
        <taxon>Pseudomonadati</taxon>
        <taxon>Bacteroidota</taxon>
        <taxon>Cytophagia</taxon>
        <taxon>Cytophagales</taxon>
        <taxon>Spirosomataceae</taxon>
        <taxon>Dyadobacter</taxon>
    </lineage>
</organism>
<evidence type="ECO:0000256" key="1">
    <source>
        <dbReference type="ARBA" id="ARBA00022729"/>
    </source>
</evidence>
<sequence length="356" mass="39970">MSGLAFFVCLVSCNRSSENARIEIRWKEERARSIIIPAALIGNVPDDSTSASIMVSLAGKPMPVPIFGSYNREGDDLEFSPLIPFTPGMRYHVYVRGQRAGDFEIPENKTGNALSVTAIYPSADTLPENLLKIYLHFDHPMREGLSNRYVKLIKNRRDTVEAAFLDLQPELWNPDRTILTLWLDPGRIKRDLQPNKRLGAPMQQGTHYEVWVSEAWTDTRGKALEKPFRKAFVTTEKDSLSPTPASWTLGPPAAATRQPLEISFKESMDHSLLQEVFSVQGKSGVKISGQWQTGDHEKQVAFIPTDSWKAGSYQILIETRLEDLAGNNLLRPFDRDITKKAEAASGEIGVLRFNIK</sequence>
<dbReference type="Proteomes" id="UP000632339">
    <property type="component" value="Unassembled WGS sequence"/>
</dbReference>
<dbReference type="RefSeq" id="WP_019945563.1">
    <property type="nucleotide sequence ID" value="NZ_BMLI01000001.1"/>
</dbReference>
<feature type="domain" description="SbsA Ig-like" evidence="2">
    <location>
        <begin position="255"/>
        <end position="332"/>
    </location>
</feature>
<dbReference type="EMBL" id="BMLI01000001">
    <property type="protein sequence ID" value="GGM83032.1"/>
    <property type="molecule type" value="Genomic_DNA"/>
</dbReference>